<feature type="domain" description="HTH gntR-type" evidence="4">
    <location>
        <begin position="33"/>
        <end position="100"/>
    </location>
</feature>
<proteinExistence type="predicted"/>
<dbReference type="PANTHER" id="PTHR43537">
    <property type="entry name" value="TRANSCRIPTIONAL REGULATOR, GNTR FAMILY"/>
    <property type="match status" value="1"/>
</dbReference>
<keyword evidence="2" id="KW-0238">DNA-binding</keyword>
<dbReference type="SMART" id="SM00895">
    <property type="entry name" value="FCD"/>
    <property type="match status" value="1"/>
</dbReference>
<evidence type="ECO:0000259" key="4">
    <source>
        <dbReference type="PROSITE" id="PS50949"/>
    </source>
</evidence>
<keyword evidence="6" id="KW-1185">Reference proteome</keyword>
<comment type="caution">
    <text evidence="5">The sequence shown here is derived from an EMBL/GenBank/DDBJ whole genome shotgun (WGS) entry which is preliminary data.</text>
</comment>
<reference evidence="5" key="2">
    <citation type="journal article" date="2023" name="Int. J. Syst. Evol. Microbiol.">
        <title>Streptomyces marispadix sp. nov., isolated from marine beach sediment of the Northern Coast of Portugal.</title>
        <authorList>
            <person name="dos Santos J.D.N."/>
            <person name="Vitorino I.R."/>
            <person name="Kallscheuer N."/>
            <person name="Srivastava A."/>
            <person name="Krautwurst S."/>
            <person name="Marz M."/>
            <person name="Jogler C."/>
            <person name="Lobo Da Cunha A."/>
            <person name="Catita J."/>
            <person name="Goncalves H."/>
            <person name="Gonzalez I."/>
            <person name="Reyes F."/>
            <person name="Lage O.M."/>
        </authorList>
    </citation>
    <scope>NUCLEOTIDE SEQUENCE</scope>
    <source>
        <strain evidence="5">M600PL45_2</strain>
    </source>
</reference>
<dbReference type="InterPro" id="IPR011711">
    <property type="entry name" value="GntR_C"/>
</dbReference>
<dbReference type="SMART" id="SM00345">
    <property type="entry name" value="HTH_GNTR"/>
    <property type="match status" value="1"/>
</dbReference>
<dbReference type="InterPro" id="IPR008920">
    <property type="entry name" value="TF_FadR/GntR_C"/>
</dbReference>
<gene>
    <name evidence="5" type="ORF">MMA15_14790</name>
</gene>
<reference evidence="5" key="1">
    <citation type="submission" date="2022-03" db="EMBL/GenBank/DDBJ databases">
        <authorList>
            <person name="Santos J.D.N."/>
            <person name="Kallscheuer N."/>
            <person name="Jogler C."/>
            <person name="Lage O.M."/>
        </authorList>
    </citation>
    <scope>NUCLEOTIDE SEQUENCE</scope>
    <source>
        <strain evidence="5">M600PL45_2</strain>
    </source>
</reference>
<organism evidence="5 6">
    <name type="scientific">Streptomyces marispadix</name>
    <dbReference type="NCBI Taxonomy" id="2922868"/>
    <lineage>
        <taxon>Bacteria</taxon>
        <taxon>Bacillati</taxon>
        <taxon>Actinomycetota</taxon>
        <taxon>Actinomycetes</taxon>
        <taxon>Kitasatosporales</taxon>
        <taxon>Streptomycetaceae</taxon>
        <taxon>Streptomyces</taxon>
    </lineage>
</organism>
<evidence type="ECO:0000313" key="5">
    <source>
        <dbReference type="EMBL" id="MCH6161614.1"/>
    </source>
</evidence>
<dbReference type="PROSITE" id="PS50949">
    <property type="entry name" value="HTH_GNTR"/>
    <property type="match status" value="1"/>
</dbReference>
<evidence type="ECO:0000256" key="3">
    <source>
        <dbReference type="ARBA" id="ARBA00023163"/>
    </source>
</evidence>
<dbReference type="RefSeq" id="WP_241060165.1">
    <property type="nucleotide sequence ID" value="NZ_JAKWJU010000002.1"/>
</dbReference>
<sequence length="243" mass="26609">MTSGSSGIDHRSETSGSVERLRAYLHEGVAVRGRTTDDVTGAMREAILDGVLSPSTWLRESELATAFKVSRTPIREALKRLADEGLVVKTAHHGAMVAALSLEDVLALYVVREDLEGLAARLAAVRCPEGLVEQLDEINADMREAAAREDVAELSKLNLSWHRALRTGAANPYLERFLNQVEHAVRRLPATTLVHPGRAEEVLAEHDAVARAVQERDGEVAEQHARAHMRRAREIRLAVLLGG</sequence>
<dbReference type="InterPro" id="IPR036390">
    <property type="entry name" value="WH_DNA-bd_sf"/>
</dbReference>
<keyword evidence="1" id="KW-0805">Transcription regulation</keyword>
<dbReference type="InterPro" id="IPR036388">
    <property type="entry name" value="WH-like_DNA-bd_sf"/>
</dbReference>
<evidence type="ECO:0000313" key="6">
    <source>
        <dbReference type="Proteomes" id="UP001166784"/>
    </source>
</evidence>
<dbReference type="PRINTS" id="PR00035">
    <property type="entry name" value="HTHGNTR"/>
</dbReference>
<protein>
    <submittedName>
        <fullName evidence="5">GntR family transcriptional regulator</fullName>
    </submittedName>
</protein>
<dbReference type="Pfam" id="PF07729">
    <property type="entry name" value="FCD"/>
    <property type="match status" value="1"/>
</dbReference>
<keyword evidence="3" id="KW-0804">Transcription</keyword>
<evidence type="ECO:0000256" key="1">
    <source>
        <dbReference type="ARBA" id="ARBA00023015"/>
    </source>
</evidence>
<evidence type="ECO:0000256" key="2">
    <source>
        <dbReference type="ARBA" id="ARBA00023125"/>
    </source>
</evidence>
<name>A0ABS9SZA3_9ACTN</name>
<dbReference type="Pfam" id="PF00392">
    <property type="entry name" value="GntR"/>
    <property type="match status" value="1"/>
</dbReference>
<dbReference type="Proteomes" id="UP001166784">
    <property type="component" value="Unassembled WGS sequence"/>
</dbReference>
<dbReference type="EMBL" id="JAKWJU010000002">
    <property type="protein sequence ID" value="MCH6161614.1"/>
    <property type="molecule type" value="Genomic_DNA"/>
</dbReference>
<dbReference type="PANTHER" id="PTHR43537:SF49">
    <property type="entry name" value="TRANSCRIPTIONAL REGULATORY PROTEIN"/>
    <property type="match status" value="1"/>
</dbReference>
<dbReference type="Gene3D" id="1.10.10.10">
    <property type="entry name" value="Winged helix-like DNA-binding domain superfamily/Winged helix DNA-binding domain"/>
    <property type="match status" value="1"/>
</dbReference>
<dbReference type="InterPro" id="IPR000524">
    <property type="entry name" value="Tscrpt_reg_HTH_GntR"/>
</dbReference>
<dbReference type="SUPFAM" id="SSF48008">
    <property type="entry name" value="GntR ligand-binding domain-like"/>
    <property type="match status" value="1"/>
</dbReference>
<accession>A0ABS9SZA3</accession>
<dbReference type="SUPFAM" id="SSF46785">
    <property type="entry name" value="Winged helix' DNA-binding domain"/>
    <property type="match status" value="1"/>
</dbReference>
<dbReference type="Gene3D" id="1.20.120.530">
    <property type="entry name" value="GntR ligand-binding domain-like"/>
    <property type="match status" value="1"/>
</dbReference>